<dbReference type="InterPro" id="IPR049453">
    <property type="entry name" value="Memb_transporter_dom"/>
</dbReference>
<accession>A0A8H7ETD6</accession>
<feature type="compositionally biased region" description="Polar residues" evidence="5">
    <location>
        <begin position="470"/>
        <end position="495"/>
    </location>
</feature>
<feature type="domain" description="Integral membrane bound transporter" evidence="9">
    <location>
        <begin position="853"/>
        <end position="955"/>
    </location>
</feature>
<feature type="domain" description="Putative ER transporter 6TM N-terminal" evidence="8">
    <location>
        <begin position="128"/>
        <end position="215"/>
    </location>
</feature>
<keyword evidence="3 6" id="KW-1133">Transmembrane helix</keyword>
<proteinExistence type="predicted"/>
<evidence type="ECO:0000256" key="1">
    <source>
        <dbReference type="ARBA" id="ARBA00004141"/>
    </source>
</evidence>
<dbReference type="Pfam" id="PF10337">
    <property type="entry name" value="ArAE_2_N"/>
    <property type="match status" value="2"/>
</dbReference>
<feature type="transmembrane region" description="Helical" evidence="6">
    <location>
        <begin position="247"/>
        <end position="265"/>
    </location>
</feature>
<sequence length="1190" mass="135788">MTNGLEQLQDKLPPSDPNPITTTNGARLYDLFHDPVENPTINVLEDRKGYFDLTLEADSDNPKPQESFVQPRNTENPLSSEVDKAWLPSRNERVRSDSETWNASQHFHTSDTTANEVSSSRKKKVLTFFQRHLEARVVRRILKCTLAYFISTLFSVIHPVADALGQAPYITTSGTLFNHPGRTVGSMLDATLTASLGGALSIVYGMAGLASSSAYNAQNPDKPYVGAVINLVFLLVGVFACQMIRQIYTNFFCFAVIFMVVELFAMTRETYHTDVSLNLPAEFGVPFLIGTFISLLVNLFVWPETAVDGLGRALKSTLTSSKDMLHLITQQFFLDPQTVMLPVEKIDKAAADMRAGMMKVKTAYKEAKYEISYTYLRPKEIISIRDGLDRIIRHLNILGGSLKTERILVSQRGNKDEHNESDESEENMALCNTALRAAEEFIETGKYRPRPQSTRSRPVSRRASTEDIAEQNQRTFTSMRSVRNSPSTSQPVSRRQSTDEDRIEQNQNTITSLRSLFSRKLNIPKPKLPERDNKRIQRGDRDLLLLCLDSTRDPLMKLSIECANVLNCISVDVMDIMDVDDEDQQPQTTWTSYLLHLMQLTRKSTKSGQNRPSCCCAQRIRKAIIRFDQEQEERMTMLYRLNLQKMGGRGLDLAIREELFLVFFFIFSLREVANELQTMATEMDRIKGLLHKNKWKKHVYLPPVFSQKWWYKWAHSNNHQMVRDKGGYSYGALHPYIPEERRGNIETEYELTRIQTSATNRQRANSLSLTQISSQSSAYAPTLRRKTTKPDDGLEEKDIEEQKHLKPPFILRARYRLWETLQWFTTYEIRFALKTALAVGILTVPAYIPESYTWFNDARGQWAGLTIITIMNPTSGGTLQAGVWRLTGTIVGGFWGWAALEADGSSPYVLCTFAVIIAIPTFYIHFATSYNKVGIITLVSYMIIALNRYAKPVPNESIAATVWMLWPFVARDAVRKSISGVLDDLGDHFTLLMGSFLYHDKNLPPTESDIKQSMKAEKKIQKAINACSVLLELTDHEPRLKGPFPKEFYRDMIASLGNLLDRLISIRLALLKMPVVVKEELMHHDQNIYRRDLVASLLLHFHTLSTSLKSKSPLPIYMPSARIARIRLLRHRLEERTTGHLLKYNNMAWFAMASSTEEIIEELEHLTDLIRFIVGDNKFAERMKGMDPLW</sequence>
<dbReference type="PANTHER" id="PTHR47804:SF3">
    <property type="entry name" value="PROTEIN BRE4"/>
    <property type="match status" value="1"/>
</dbReference>
<evidence type="ECO:0008006" key="12">
    <source>
        <dbReference type="Google" id="ProtNLM"/>
    </source>
</evidence>
<evidence type="ECO:0000256" key="6">
    <source>
        <dbReference type="SAM" id="Phobius"/>
    </source>
</evidence>
<dbReference type="EMBL" id="JABAYA010000006">
    <property type="protein sequence ID" value="KAF7731909.1"/>
    <property type="molecule type" value="Genomic_DNA"/>
</dbReference>
<dbReference type="Pfam" id="PF13515">
    <property type="entry name" value="FUSC_2"/>
    <property type="match status" value="1"/>
</dbReference>
<dbReference type="GO" id="GO:0016020">
    <property type="term" value="C:membrane"/>
    <property type="evidence" value="ECO:0007669"/>
    <property type="project" value="UniProtKB-SubCell"/>
</dbReference>
<reference evidence="10" key="1">
    <citation type="submission" date="2020-01" db="EMBL/GenBank/DDBJ databases">
        <title>Genome Sequencing of Three Apophysomyces-Like Fungal Strains Confirms a Novel Fungal Genus in the Mucoromycota with divergent Burkholderia-like Endosymbiotic Bacteria.</title>
        <authorList>
            <person name="Stajich J.E."/>
            <person name="Macias A.M."/>
            <person name="Carter-House D."/>
            <person name="Lovett B."/>
            <person name="Kasson L.R."/>
            <person name="Berry K."/>
            <person name="Grigoriev I."/>
            <person name="Chang Y."/>
            <person name="Spatafora J."/>
            <person name="Kasson M.T."/>
        </authorList>
    </citation>
    <scope>NUCLEOTIDE SEQUENCE</scope>
    <source>
        <strain evidence="10">NRRL A-21654</strain>
    </source>
</reference>
<evidence type="ECO:0000313" key="11">
    <source>
        <dbReference type="Proteomes" id="UP000605846"/>
    </source>
</evidence>
<feature type="region of interest" description="Disordered" evidence="5">
    <location>
        <begin position="56"/>
        <end position="80"/>
    </location>
</feature>
<evidence type="ECO:0000256" key="3">
    <source>
        <dbReference type="ARBA" id="ARBA00022989"/>
    </source>
</evidence>
<feature type="compositionally biased region" description="Polar residues" evidence="5">
    <location>
        <begin position="62"/>
        <end position="79"/>
    </location>
</feature>
<dbReference type="AlphaFoldDB" id="A0A8H7ETD6"/>
<evidence type="ECO:0000256" key="4">
    <source>
        <dbReference type="ARBA" id="ARBA00023136"/>
    </source>
</evidence>
<comment type="caution">
    <text evidence="10">The sequence shown here is derived from an EMBL/GenBank/DDBJ whole genome shotgun (WGS) entry which is preliminary data.</text>
</comment>
<dbReference type="Pfam" id="PF10334">
    <property type="entry name" value="BRE4"/>
    <property type="match status" value="1"/>
</dbReference>
<feature type="region of interest" description="Disordered" evidence="5">
    <location>
        <begin position="1"/>
        <end position="24"/>
    </location>
</feature>
<feature type="transmembrane region" description="Helical" evidence="6">
    <location>
        <begin position="223"/>
        <end position="240"/>
    </location>
</feature>
<keyword evidence="4 6" id="KW-0472">Membrane</keyword>
<comment type="subcellular location">
    <subcellularLocation>
        <location evidence="1">Membrane</location>
        <topology evidence="1">Multi-pass membrane protein</topology>
    </subcellularLocation>
</comment>
<dbReference type="OrthoDB" id="1924968at2759"/>
<name>A0A8H7ETD6_9FUNG</name>
<keyword evidence="11" id="KW-1185">Reference proteome</keyword>
<protein>
    <recommendedName>
        <fullName evidence="12">ER transporter 6TM N-terminal domain-containing protein</fullName>
    </recommendedName>
</protein>
<dbReference type="Proteomes" id="UP000605846">
    <property type="component" value="Unassembled WGS sequence"/>
</dbReference>
<dbReference type="PRINTS" id="PR02047">
    <property type="entry name" value="BREFELDNASP4"/>
</dbReference>
<gene>
    <name evidence="10" type="ORF">EC973_007740</name>
</gene>
<keyword evidence="2 6" id="KW-0812">Transmembrane</keyword>
<dbReference type="PANTHER" id="PTHR47804">
    <property type="entry name" value="60S RIBOSOMAL PROTEIN L19"/>
    <property type="match status" value="1"/>
</dbReference>
<feature type="transmembrane region" description="Helical" evidence="6">
    <location>
        <begin position="933"/>
        <end position="950"/>
    </location>
</feature>
<feature type="domain" description="Putative ER transporter 6TM N-terminal" evidence="8">
    <location>
        <begin position="227"/>
        <end position="410"/>
    </location>
</feature>
<evidence type="ECO:0000256" key="2">
    <source>
        <dbReference type="ARBA" id="ARBA00022692"/>
    </source>
</evidence>
<feature type="transmembrane region" description="Helical" evidence="6">
    <location>
        <begin position="190"/>
        <end position="211"/>
    </location>
</feature>
<feature type="region of interest" description="Disordered" evidence="5">
    <location>
        <begin position="442"/>
        <end position="506"/>
    </location>
</feature>
<evidence type="ECO:0000259" key="7">
    <source>
        <dbReference type="Pfam" id="PF10334"/>
    </source>
</evidence>
<evidence type="ECO:0000259" key="9">
    <source>
        <dbReference type="Pfam" id="PF13515"/>
    </source>
</evidence>
<feature type="transmembrane region" description="Helical" evidence="6">
    <location>
        <begin position="907"/>
        <end position="927"/>
    </location>
</feature>
<feature type="transmembrane region" description="Helical" evidence="6">
    <location>
        <begin position="285"/>
        <end position="302"/>
    </location>
</feature>
<evidence type="ECO:0000256" key="5">
    <source>
        <dbReference type="SAM" id="MobiDB-lite"/>
    </source>
</evidence>
<organism evidence="10 11">
    <name type="scientific">Apophysomyces ossiformis</name>
    <dbReference type="NCBI Taxonomy" id="679940"/>
    <lineage>
        <taxon>Eukaryota</taxon>
        <taxon>Fungi</taxon>
        <taxon>Fungi incertae sedis</taxon>
        <taxon>Mucoromycota</taxon>
        <taxon>Mucoromycotina</taxon>
        <taxon>Mucoromycetes</taxon>
        <taxon>Mucorales</taxon>
        <taxon>Mucorineae</taxon>
        <taxon>Mucoraceae</taxon>
        <taxon>Apophysomyces</taxon>
    </lineage>
</organism>
<dbReference type="InterPro" id="IPR018820">
    <property type="entry name" value="BRE4-related_DUF2421"/>
</dbReference>
<dbReference type="InterPro" id="IPR023244">
    <property type="entry name" value="Brefeldin_A-sensitivity_4"/>
</dbReference>
<dbReference type="InterPro" id="IPR018823">
    <property type="entry name" value="ArAE_2_N"/>
</dbReference>
<evidence type="ECO:0000259" key="8">
    <source>
        <dbReference type="Pfam" id="PF10337"/>
    </source>
</evidence>
<dbReference type="InterPro" id="IPR052430">
    <property type="entry name" value="IVT-Associated"/>
</dbReference>
<evidence type="ECO:0000313" key="10">
    <source>
        <dbReference type="EMBL" id="KAF7731909.1"/>
    </source>
</evidence>
<feature type="domain" description="DUF2421" evidence="7">
    <location>
        <begin position="970"/>
        <end position="1125"/>
    </location>
</feature>